<dbReference type="PROSITE" id="PS00523">
    <property type="entry name" value="SULFATASE_1"/>
    <property type="match status" value="1"/>
</dbReference>
<dbReference type="Pfam" id="PF01663">
    <property type="entry name" value="Phosphodiest"/>
    <property type="match status" value="1"/>
</dbReference>
<dbReference type="SUPFAM" id="SSF53649">
    <property type="entry name" value="Alkaline phosphatase-like"/>
    <property type="match status" value="1"/>
</dbReference>
<dbReference type="PROSITE" id="PS00149">
    <property type="entry name" value="SULFATASE_2"/>
    <property type="match status" value="1"/>
</dbReference>
<dbReference type="InterPro" id="IPR024607">
    <property type="entry name" value="Sulfatase_CS"/>
</dbReference>
<evidence type="ECO:0000259" key="5">
    <source>
        <dbReference type="Pfam" id="PF16347"/>
    </source>
</evidence>
<dbReference type="PANTHER" id="PTHR43108">
    <property type="entry name" value="N-ACETYLGLUCOSAMINE-6-SULFATASE FAMILY MEMBER"/>
    <property type="match status" value="1"/>
</dbReference>
<dbReference type="PANTHER" id="PTHR43108:SF6">
    <property type="entry name" value="N-SULPHOGLUCOSAMINE SULPHOHYDROLASE"/>
    <property type="match status" value="1"/>
</dbReference>
<dbReference type="Proteomes" id="UP000634206">
    <property type="component" value="Unassembled WGS sequence"/>
</dbReference>
<reference evidence="6" key="1">
    <citation type="submission" date="2021-01" db="EMBL/GenBank/DDBJ databases">
        <title>Modified the classification status of verrucomicrobia.</title>
        <authorList>
            <person name="Feng X."/>
        </authorList>
    </citation>
    <scope>NUCLEOTIDE SEQUENCE</scope>
    <source>
        <strain evidence="6">5K15</strain>
    </source>
</reference>
<protein>
    <submittedName>
        <fullName evidence="6">Sulfatase</fullName>
    </submittedName>
</protein>
<keyword evidence="4" id="KW-0732">Signal</keyword>
<dbReference type="GO" id="GO:0016787">
    <property type="term" value="F:hydrolase activity"/>
    <property type="evidence" value="ECO:0007669"/>
    <property type="project" value="UniProtKB-KW"/>
</dbReference>
<evidence type="ECO:0000256" key="4">
    <source>
        <dbReference type="SAM" id="SignalP"/>
    </source>
</evidence>
<dbReference type="Gene3D" id="3.40.720.10">
    <property type="entry name" value="Alkaline Phosphatase, subunit A"/>
    <property type="match status" value="1"/>
</dbReference>
<feature type="chain" id="PRO_5042176769" evidence="4">
    <location>
        <begin position="22"/>
        <end position="502"/>
    </location>
</feature>
<name>A0AAE2SE16_9BACT</name>
<evidence type="ECO:0000256" key="1">
    <source>
        <dbReference type="ARBA" id="ARBA00008779"/>
    </source>
</evidence>
<evidence type="ECO:0000256" key="2">
    <source>
        <dbReference type="ARBA" id="ARBA00022801"/>
    </source>
</evidence>
<comment type="similarity">
    <text evidence="1">Belongs to the sulfatase family.</text>
</comment>
<dbReference type="InterPro" id="IPR017850">
    <property type="entry name" value="Alkaline_phosphatase_core_sf"/>
</dbReference>
<evidence type="ECO:0000313" key="6">
    <source>
        <dbReference type="EMBL" id="MBK1855189.1"/>
    </source>
</evidence>
<keyword evidence="7" id="KW-1185">Reference proteome</keyword>
<dbReference type="EMBL" id="JAENIG010000005">
    <property type="protein sequence ID" value="MBK1855189.1"/>
    <property type="molecule type" value="Genomic_DNA"/>
</dbReference>
<accession>A0AAE2SE16</accession>
<sequence>MKKLRLTLCALVLGILPAHSAARPNILFIFSDDHAWQAVSAYNKGLIETPNIDRIGEEGIRFDRCLVANPLCGPSRATVLTGTHSHINGFWSNTRCTFDGSQPTFPKMLHQSGYETAIIGKWHLGSEPTGFDTWEILPGQGDYYNPTMILNGQETRLEGYVTDIITDRSLAWLKQRDPSKPFLLMCHQKAPHRNWQPNTSKLNFDKGKEYPEPSNLFDDYANRGPGAAEQNMTIEETMHRNDVKLTTPARLNQKQRAAWDAYYQPRNEAFAKANLSGKDLVRWKYQRYMHDYLACVSSVDDGVGRLLDYLKEAGLEENTIVIYASDQGFFLGEHGWFDKRWIYEESARTPFLMRWPAKIKPGTVSKALVSNLDFAQTILSAASLPHVSRMQGRSLLPLFDGSTPEHWRKSFYFHYYDQPSLHKVPRHYGIITDRYKLFHSYKPKDYWEMYDLKKDPKEMNSVYNDPEYAPVRKELEQELAKRRKELQVPNKDPRPNKVKKKK</sequence>
<proteinExistence type="inferred from homology"/>
<dbReference type="CDD" id="cd16031">
    <property type="entry name" value="G6S_like"/>
    <property type="match status" value="1"/>
</dbReference>
<gene>
    <name evidence="6" type="ORF">JIN83_09490</name>
</gene>
<feature type="domain" description="N-sulphoglucosamine sulphohydrolase C-terminal" evidence="5">
    <location>
        <begin position="332"/>
        <end position="484"/>
    </location>
</feature>
<dbReference type="InterPro" id="IPR032506">
    <property type="entry name" value="SGSH_C"/>
</dbReference>
<dbReference type="Pfam" id="PF16347">
    <property type="entry name" value="SGSH_C"/>
    <property type="match status" value="1"/>
</dbReference>
<evidence type="ECO:0000256" key="3">
    <source>
        <dbReference type="SAM" id="MobiDB-lite"/>
    </source>
</evidence>
<dbReference type="AlphaFoldDB" id="A0AAE2SE16"/>
<evidence type="ECO:0000313" key="7">
    <source>
        <dbReference type="Proteomes" id="UP000634206"/>
    </source>
</evidence>
<dbReference type="RefSeq" id="WP_309489802.1">
    <property type="nucleotide sequence ID" value="NZ_JAENIG010000005.1"/>
</dbReference>
<comment type="caution">
    <text evidence="6">The sequence shown here is derived from an EMBL/GenBank/DDBJ whole genome shotgun (WGS) entry which is preliminary data.</text>
</comment>
<organism evidence="6 7">
    <name type="scientific">Oceaniferula flava</name>
    <dbReference type="NCBI Taxonomy" id="2800421"/>
    <lineage>
        <taxon>Bacteria</taxon>
        <taxon>Pseudomonadati</taxon>
        <taxon>Verrucomicrobiota</taxon>
        <taxon>Verrucomicrobiia</taxon>
        <taxon>Verrucomicrobiales</taxon>
        <taxon>Verrucomicrobiaceae</taxon>
        <taxon>Oceaniferula</taxon>
    </lineage>
</organism>
<feature type="region of interest" description="Disordered" evidence="3">
    <location>
        <begin position="480"/>
        <end position="502"/>
    </location>
</feature>
<feature type="signal peptide" evidence="4">
    <location>
        <begin position="1"/>
        <end position="21"/>
    </location>
</feature>
<keyword evidence="2" id="KW-0378">Hydrolase</keyword>
<dbReference type="InterPro" id="IPR002591">
    <property type="entry name" value="Phosphodiest/P_Trfase"/>
</dbReference>